<dbReference type="Gene3D" id="1.20.120.450">
    <property type="entry name" value="dinb family like domain"/>
    <property type="match status" value="1"/>
</dbReference>
<dbReference type="EMBL" id="MNBE01000569">
    <property type="protein sequence ID" value="OKP08243.1"/>
    <property type="molecule type" value="Genomic_DNA"/>
</dbReference>
<evidence type="ECO:0000313" key="3">
    <source>
        <dbReference type="Proteomes" id="UP000186955"/>
    </source>
</evidence>
<feature type="signal peptide" evidence="1">
    <location>
        <begin position="1"/>
        <end position="23"/>
    </location>
</feature>
<dbReference type="AlphaFoldDB" id="A0A1Q5U6W8"/>
<name>A0A1Q5U6W8_9EURO</name>
<dbReference type="PANTHER" id="PTHR36922:SF1">
    <property type="entry name" value="DUF1993 DOMAIN-CONTAINING PROTEIN"/>
    <property type="match status" value="1"/>
</dbReference>
<gene>
    <name evidence="2" type="ORF">PENSUB_5610</name>
</gene>
<evidence type="ECO:0000313" key="2">
    <source>
        <dbReference type="EMBL" id="OKP08243.1"/>
    </source>
</evidence>
<reference evidence="2 3" key="1">
    <citation type="submission" date="2016-10" db="EMBL/GenBank/DDBJ databases">
        <title>Genome sequence of the ascomycete fungus Penicillium subrubescens.</title>
        <authorList>
            <person name="De Vries R.P."/>
            <person name="Peng M."/>
            <person name="Dilokpimol A."/>
            <person name="Hilden K."/>
            <person name="Makela M.R."/>
            <person name="Grigoriev I."/>
            <person name="Riley R."/>
            <person name="Granchi Z."/>
        </authorList>
    </citation>
    <scope>NUCLEOTIDE SEQUENCE [LARGE SCALE GENOMIC DNA]</scope>
    <source>
        <strain evidence="2 3">CBS 132785</strain>
    </source>
</reference>
<protein>
    <submittedName>
        <fullName evidence="2">Uncharacterized protein</fullName>
    </submittedName>
</protein>
<dbReference type="Pfam" id="PF09351">
    <property type="entry name" value="DUF1993"/>
    <property type="match status" value="1"/>
</dbReference>
<keyword evidence="3" id="KW-1185">Reference proteome</keyword>
<dbReference type="STRING" id="1316194.A0A1Q5U6W8"/>
<sequence>MARWLRRMFWAWYLRVFAGIVSIRQRQNGTTRFGRSSSGTTDGMAGMKDHIISAPLYDFSVPTFVKGLKVLAHMLEMGADHARENGIPIDDIAGWKLAEDMLPLSFQVQTASNTAKNSLPRVAGTEAVPMEDNERTVAELQKRITKIVELLKAVEAVKFAGKETDQVLMKAGPKELEFTAKTYITCFALLLFSY</sequence>
<accession>A0A1Q5U6W8</accession>
<feature type="chain" id="PRO_5011982011" evidence="1">
    <location>
        <begin position="24"/>
        <end position="194"/>
    </location>
</feature>
<dbReference type="InterPro" id="IPR018531">
    <property type="entry name" value="DUF1993"/>
</dbReference>
<organism evidence="2 3">
    <name type="scientific">Penicillium subrubescens</name>
    <dbReference type="NCBI Taxonomy" id="1316194"/>
    <lineage>
        <taxon>Eukaryota</taxon>
        <taxon>Fungi</taxon>
        <taxon>Dikarya</taxon>
        <taxon>Ascomycota</taxon>
        <taxon>Pezizomycotina</taxon>
        <taxon>Eurotiomycetes</taxon>
        <taxon>Eurotiomycetidae</taxon>
        <taxon>Eurotiales</taxon>
        <taxon>Aspergillaceae</taxon>
        <taxon>Penicillium</taxon>
    </lineage>
</organism>
<dbReference type="Proteomes" id="UP000186955">
    <property type="component" value="Unassembled WGS sequence"/>
</dbReference>
<comment type="caution">
    <text evidence="2">The sequence shown here is derived from an EMBL/GenBank/DDBJ whole genome shotgun (WGS) entry which is preliminary data.</text>
</comment>
<keyword evidence="1" id="KW-0732">Signal</keyword>
<evidence type="ECO:0000256" key="1">
    <source>
        <dbReference type="SAM" id="SignalP"/>
    </source>
</evidence>
<dbReference type="SUPFAM" id="SSF109854">
    <property type="entry name" value="DinB/YfiT-like putative metalloenzymes"/>
    <property type="match status" value="1"/>
</dbReference>
<dbReference type="InterPro" id="IPR034660">
    <property type="entry name" value="DinB/YfiT-like"/>
</dbReference>
<dbReference type="PANTHER" id="PTHR36922">
    <property type="entry name" value="BLL2446 PROTEIN"/>
    <property type="match status" value="1"/>
</dbReference>
<proteinExistence type="predicted"/>